<organism evidence="5">
    <name type="scientific">marine sediment metagenome</name>
    <dbReference type="NCBI Taxonomy" id="412755"/>
    <lineage>
        <taxon>unclassified sequences</taxon>
        <taxon>metagenomes</taxon>
        <taxon>ecological metagenomes</taxon>
    </lineage>
</organism>
<dbReference type="InterPro" id="IPR005107">
    <property type="entry name" value="CO_DH_flav_C"/>
</dbReference>
<dbReference type="InterPro" id="IPR036318">
    <property type="entry name" value="FAD-bd_PCMH-like_sf"/>
</dbReference>
<dbReference type="GO" id="GO:0071949">
    <property type="term" value="F:FAD binding"/>
    <property type="evidence" value="ECO:0007669"/>
    <property type="project" value="InterPro"/>
</dbReference>
<feature type="domain" description="FAD-binding PCMH-type" evidence="4">
    <location>
        <begin position="1"/>
        <end position="112"/>
    </location>
</feature>
<dbReference type="EMBL" id="BARV01022806">
    <property type="protein sequence ID" value="GAI24245.1"/>
    <property type="molecule type" value="Genomic_DNA"/>
</dbReference>
<keyword evidence="2" id="KW-0274">FAD</keyword>
<name>X1NBN2_9ZZZZ</name>
<dbReference type="PANTHER" id="PTHR42659">
    <property type="entry name" value="XANTHINE DEHYDROGENASE SUBUNIT C-RELATED"/>
    <property type="match status" value="1"/>
</dbReference>
<dbReference type="SMART" id="SM01092">
    <property type="entry name" value="CO_deh_flav_C"/>
    <property type="match status" value="1"/>
</dbReference>
<gene>
    <name evidence="5" type="ORF">S06H3_37528</name>
</gene>
<dbReference type="AlphaFoldDB" id="X1NBN2"/>
<accession>X1NBN2</accession>
<keyword evidence="3" id="KW-0560">Oxidoreductase</keyword>
<sequence>EKKGLRIGALTLHRAIEKSPIIQKHFRVLSEMEGNLATIQTRNWGTIGGNLCHGDPAGDPAPVFIALKAKLKLASLGGERIIDMEGFSKDYLEVALEPDEMLAEIQVPTPLPRTGTGYEKLMVMKGDMGIIGAAVSITLSGRNSVCQDARIALSNYASIPLRAEEAEKVLIGKTINEGLLTKAGEIASREADPPPDVHGSAEYRREMVKVFVKRVAQIALERAKES</sequence>
<comment type="caution">
    <text evidence="5">The sequence shown here is derived from an EMBL/GenBank/DDBJ whole genome shotgun (WGS) entry which is preliminary data.</text>
</comment>
<protein>
    <recommendedName>
        <fullName evidence="4">FAD-binding PCMH-type domain-containing protein</fullName>
    </recommendedName>
</protein>
<dbReference type="Pfam" id="PF03450">
    <property type="entry name" value="CO_deh_flav_C"/>
    <property type="match status" value="1"/>
</dbReference>
<dbReference type="SUPFAM" id="SSF56176">
    <property type="entry name" value="FAD-binding/transporter-associated domain-like"/>
    <property type="match status" value="1"/>
</dbReference>
<dbReference type="GO" id="GO:0016491">
    <property type="term" value="F:oxidoreductase activity"/>
    <property type="evidence" value="ECO:0007669"/>
    <property type="project" value="UniProtKB-KW"/>
</dbReference>
<evidence type="ECO:0000256" key="1">
    <source>
        <dbReference type="ARBA" id="ARBA00022630"/>
    </source>
</evidence>
<keyword evidence="1" id="KW-0285">Flavoprotein</keyword>
<proteinExistence type="predicted"/>
<dbReference type="InterPro" id="IPR036683">
    <property type="entry name" value="CO_DH_flav_C_dom_sf"/>
</dbReference>
<evidence type="ECO:0000256" key="3">
    <source>
        <dbReference type="ARBA" id="ARBA00023002"/>
    </source>
</evidence>
<evidence type="ECO:0000259" key="4">
    <source>
        <dbReference type="PROSITE" id="PS51387"/>
    </source>
</evidence>
<dbReference type="InterPro" id="IPR016166">
    <property type="entry name" value="FAD-bd_PCMH"/>
</dbReference>
<dbReference type="InterPro" id="IPR016169">
    <property type="entry name" value="FAD-bd_PCMH_sub2"/>
</dbReference>
<dbReference type="Pfam" id="PF00941">
    <property type="entry name" value="FAD_binding_5"/>
    <property type="match status" value="1"/>
</dbReference>
<dbReference type="PROSITE" id="PS51387">
    <property type="entry name" value="FAD_PCMH"/>
    <property type="match status" value="1"/>
</dbReference>
<reference evidence="5" key="1">
    <citation type="journal article" date="2014" name="Front. Microbiol.">
        <title>High frequency of phylogenetically diverse reductive dehalogenase-homologous genes in deep subseafloor sedimentary metagenomes.</title>
        <authorList>
            <person name="Kawai M."/>
            <person name="Futagami T."/>
            <person name="Toyoda A."/>
            <person name="Takaki Y."/>
            <person name="Nishi S."/>
            <person name="Hori S."/>
            <person name="Arai W."/>
            <person name="Tsubouchi T."/>
            <person name="Morono Y."/>
            <person name="Uchiyama I."/>
            <person name="Ito T."/>
            <person name="Fujiyama A."/>
            <person name="Inagaki F."/>
            <person name="Takami H."/>
        </authorList>
    </citation>
    <scope>NUCLEOTIDE SEQUENCE</scope>
    <source>
        <strain evidence="5">Expedition CK06-06</strain>
    </source>
</reference>
<dbReference type="SUPFAM" id="SSF55447">
    <property type="entry name" value="CO dehydrogenase flavoprotein C-terminal domain-like"/>
    <property type="match status" value="1"/>
</dbReference>
<dbReference type="InterPro" id="IPR051312">
    <property type="entry name" value="Diverse_Substr_Oxidored"/>
</dbReference>
<evidence type="ECO:0000256" key="2">
    <source>
        <dbReference type="ARBA" id="ARBA00022827"/>
    </source>
</evidence>
<dbReference type="PANTHER" id="PTHR42659:SF2">
    <property type="entry name" value="XANTHINE DEHYDROGENASE SUBUNIT C-RELATED"/>
    <property type="match status" value="1"/>
</dbReference>
<dbReference type="Gene3D" id="3.30.390.50">
    <property type="entry name" value="CO dehydrogenase flavoprotein, C-terminal domain"/>
    <property type="match status" value="1"/>
</dbReference>
<dbReference type="Gene3D" id="3.30.465.10">
    <property type="match status" value="1"/>
</dbReference>
<feature type="non-terminal residue" evidence="5">
    <location>
        <position position="1"/>
    </location>
</feature>
<dbReference type="InterPro" id="IPR002346">
    <property type="entry name" value="Mopterin_DH_FAD-bd"/>
</dbReference>
<evidence type="ECO:0000313" key="5">
    <source>
        <dbReference type="EMBL" id="GAI24245.1"/>
    </source>
</evidence>